<proteinExistence type="predicted"/>
<reference evidence="2 3" key="1">
    <citation type="submission" date="2018-07" db="EMBL/GenBank/DDBJ databases">
        <title>Genomic Encyclopedia of Type Strains, Phase III (KMG-III): the genomes of soil and plant-associated and newly described type strains.</title>
        <authorList>
            <person name="Whitman W."/>
        </authorList>
    </citation>
    <scope>NUCLEOTIDE SEQUENCE [LARGE SCALE GENOMIC DNA]</scope>
    <source>
        <strain evidence="2 3">CECT 7958</strain>
    </source>
</reference>
<sequence>MRLFKLFCISLLTTGLTFAQVGIGTENPNTSSLLDLTSNSKGLLAPRMTTLERTSIASPAESLLVFDTDEKAFYFYNTTTSSWDQIANNTSVKRNNYKLIKSADDLADELAAGGSKYLLDENTLYEVNGTIALSHPIDLNNAYMIGQDTNEDILSSSGVVFEGSTGGSIKGLTLKGTKAFNISGPGISSSTSLIVQNVIVIGMSTSVGSVSDIGLYFGNINQFVGNADGITFSNIGNLLLNTQAWPSSNSGTFETLTGNFGLVEKGSGFSTVDGSDVAMDVSDPSLNVGVGVISGTVFSGSTSNASGYINGYSSNSYDGYSFSTDWTVNSPGISSESDAIATGNLYYDENDTYGVVTVYNNTPFKLPVNTEARGLFRFEEGTGANSENRIVYKGEKTRSVNVFAAISFTTTDGTQFAFSIYKNGSKVTGTEAVVNILNINERQSVSVLGNVTVKTNDYIEIYVRKTSSQNEQILISSYGLIVN</sequence>
<protein>
    <recommendedName>
        <fullName evidence="4">Cell wall anchor protein</fullName>
    </recommendedName>
</protein>
<dbReference type="Proteomes" id="UP000253436">
    <property type="component" value="Unassembled WGS sequence"/>
</dbReference>
<feature type="chain" id="PRO_5016984814" description="Cell wall anchor protein" evidence="1">
    <location>
        <begin position="20"/>
        <end position="483"/>
    </location>
</feature>
<dbReference type="RefSeq" id="WP_114309862.1">
    <property type="nucleotide sequence ID" value="NZ_QPJO01000003.1"/>
</dbReference>
<gene>
    <name evidence="2" type="ORF">DFQ08_103173</name>
</gene>
<name>A0A368ZFH7_9FLAO</name>
<dbReference type="AlphaFoldDB" id="A0A368ZFH7"/>
<keyword evidence="1" id="KW-0732">Signal</keyword>
<organism evidence="2 3">
    <name type="scientific">Winogradskyella arenosi</name>
    <dbReference type="NCBI Taxonomy" id="533325"/>
    <lineage>
        <taxon>Bacteria</taxon>
        <taxon>Pseudomonadati</taxon>
        <taxon>Bacteroidota</taxon>
        <taxon>Flavobacteriia</taxon>
        <taxon>Flavobacteriales</taxon>
        <taxon>Flavobacteriaceae</taxon>
        <taxon>Winogradskyella</taxon>
    </lineage>
</organism>
<keyword evidence="3" id="KW-1185">Reference proteome</keyword>
<evidence type="ECO:0008006" key="4">
    <source>
        <dbReference type="Google" id="ProtNLM"/>
    </source>
</evidence>
<evidence type="ECO:0000313" key="2">
    <source>
        <dbReference type="EMBL" id="RCW91345.1"/>
    </source>
</evidence>
<dbReference type="EMBL" id="QPJO01000003">
    <property type="protein sequence ID" value="RCW91345.1"/>
    <property type="molecule type" value="Genomic_DNA"/>
</dbReference>
<feature type="signal peptide" evidence="1">
    <location>
        <begin position="1"/>
        <end position="19"/>
    </location>
</feature>
<accession>A0A368ZFH7</accession>
<evidence type="ECO:0000256" key="1">
    <source>
        <dbReference type="SAM" id="SignalP"/>
    </source>
</evidence>
<dbReference type="OrthoDB" id="581140at2"/>
<evidence type="ECO:0000313" key="3">
    <source>
        <dbReference type="Proteomes" id="UP000253436"/>
    </source>
</evidence>
<comment type="caution">
    <text evidence="2">The sequence shown here is derived from an EMBL/GenBank/DDBJ whole genome shotgun (WGS) entry which is preliminary data.</text>
</comment>